<evidence type="ECO:0000313" key="2">
    <source>
        <dbReference type="EMBL" id="ABZ75008.1"/>
    </source>
</evidence>
<dbReference type="Proteomes" id="UP000001317">
    <property type="component" value="Chromosome"/>
</dbReference>
<dbReference type="OrthoDB" id="5767765at2"/>
<gene>
    <name evidence="2" type="ordered locus">Shal_0433</name>
</gene>
<name>B0TQL5_SHEHH</name>
<sequence length="168" mass="19107">MPQVYALAPLTSGGYWSFIALLAILVGLLTFIYFSTLPEISKIISFGLLLLTLFAFSWVFYKADDSKLIIGDDTLTLDVPFYAITLPLAEVKIKEIQRLDWQRDPDLKLESRHNGVGMAGYQLGWFKLSNKQKAFVAMSEEQNLVMIPTLRGYRIILSLQEPDRLLSR</sequence>
<dbReference type="RefSeq" id="WP_012275562.1">
    <property type="nucleotide sequence ID" value="NC_010334.1"/>
</dbReference>
<keyword evidence="3" id="KW-1185">Reference proteome</keyword>
<keyword evidence="1" id="KW-0472">Membrane</keyword>
<evidence type="ECO:0000313" key="3">
    <source>
        <dbReference type="Proteomes" id="UP000001317"/>
    </source>
</evidence>
<organism evidence="2 3">
    <name type="scientific">Shewanella halifaxensis (strain HAW-EB4)</name>
    <dbReference type="NCBI Taxonomy" id="458817"/>
    <lineage>
        <taxon>Bacteria</taxon>
        <taxon>Pseudomonadati</taxon>
        <taxon>Pseudomonadota</taxon>
        <taxon>Gammaproteobacteria</taxon>
        <taxon>Alteromonadales</taxon>
        <taxon>Shewanellaceae</taxon>
        <taxon>Shewanella</taxon>
    </lineage>
</organism>
<keyword evidence="1" id="KW-1133">Transmembrane helix</keyword>
<reference evidence="2" key="1">
    <citation type="submission" date="2008-01" db="EMBL/GenBank/DDBJ databases">
        <title>Complete sequence of Shewanella halifaxensis HAW-EB4.</title>
        <authorList>
            <consortium name="US DOE Joint Genome Institute"/>
            <person name="Copeland A."/>
            <person name="Lucas S."/>
            <person name="Lapidus A."/>
            <person name="Glavina del Rio T."/>
            <person name="Dalin E."/>
            <person name="Tice H."/>
            <person name="Bruce D."/>
            <person name="Goodwin L."/>
            <person name="Pitluck S."/>
            <person name="Sims D."/>
            <person name="Brettin T."/>
            <person name="Detter J.C."/>
            <person name="Han C."/>
            <person name="Kuske C.R."/>
            <person name="Schmutz J."/>
            <person name="Larimer F."/>
            <person name="Land M."/>
            <person name="Hauser L."/>
            <person name="Kyrpides N."/>
            <person name="Kim E."/>
            <person name="Zhao J.-S."/>
            <person name="Richardson P."/>
        </authorList>
    </citation>
    <scope>NUCLEOTIDE SEQUENCE [LARGE SCALE GENOMIC DNA]</scope>
    <source>
        <strain evidence="2">HAW-EB4</strain>
    </source>
</reference>
<dbReference type="KEGG" id="shl:Shal_0433"/>
<keyword evidence="1" id="KW-0812">Transmembrane</keyword>
<feature type="transmembrane region" description="Helical" evidence="1">
    <location>
        <begin position="15"/>
        <end position="36"/>
    </location>
</feature>
<dbReference type="eggNOG" id="ENOG5032VI3">
    <property type="taxonomic scope" value="Bacteria"/>
</dbReference>
<evidence type="ECO:0000256" key="1">
    <source>
        <dbReference type="SAM" id="Phobius"/>
    </source>
</evidence>
<dbReference type="HOGENOM" id="CLU_123935_0_0_6"/>
<proteinExistence type="predicted"/>
<accession>B0TQL5</accession>
<dbReference type="EMBL" id="CP000931">
    <property type="protein sequence ID" value="ABZ75008.1"/>
    <property type="molecule type" value="Genomic_DNA"/>
</dbReference>
<feature type="transmembrane region" description="Helical" evidence="1">
    <location>
        <begin position="43"/>
        <end position="61"/>
    </location>
</feature>
<dbReference type="AlphaFoldDB" id="B0TQL5"/>
<protein>
    <submittedName>
        <fullName evidence="2">Uncharacterized protein</fullName>
    </submittedName>
</protein>